<dbReference type="Gene3D" id="2.120.10.30">
    <property type="entry name" value="TolB, C-terminal domain"/>
    <property type="match status" value="1"/>
</dbReference>
<dbReference type="AlphaFoldDB" id="A0ABD3V0M2"/>
<organism evidence="1 2">
    <name type="scientific">Sinanodonta woodiana</name>
    <name type="common">Chinese pond mussel</name>
    <name type="synonym">Anodonta woodiana</name>
    <dbReference type="NCBI Taxonomy" id="1069815"/>
    <lineage>
        <taxon>Eukaryota</taxon>
        <taxon>Metazoa</taxon>
        <taxon>Spiralia</taxon>
        <taxon>Lophotrochozoa</taxon>
        <taxon>Mollusca</taxon>
        <taxon>Bivalvia</taxon>
        <taxon>Autobranchia</taxon>
        <taxon>Heteroconchia</taxon>
        <taxon>Palaeoheterodonta</taxon>
        <taxon>Unionida</taxon>
        <taxon>Unionoidea</taxon>
        <taxon>Unionidae</taxon>
        <taxon>Unioninae</taxon>
        <taxon>Sinanodonta</taxon>
    </lineage>
</organism>
<dbReference type="EMBL" id="JBJQND010000014">
    <property type="protein sequence ID" value="KAL3854786.1"/>
    <property type="molecule type" value="Genomic_DNA"/>
</dbReference>
<dbReference type="InterPro" id="IPR011042">
    <property type="entry name" value="6-blade_b-propeller_TolB-like"/>
</dbReference>
<dbReference type="SUPFAM" id="SSF101898">
    <property type="entry name" value="NHL repeat"/>
    <property type="match status" value="1"/>
</dbReference>
<sequence length="314" mass="34948">MIPPTNMSFDMEKTETSTVVRNDVSEVKRETVAKYMRTQINRNSKPLKECKPEIISQFNADYTDGKNSGYTGITCLPDGKILLVDYINYTCRLYDQSSQHIADYIFASSPCDVCVIEGFQVAVTFPENKSLQLLTVGNSIKPGKIINTNLRCYGIVALSGNQLVVSGRKKDSLYWCIVSIDGSVQLLVEVCHTIWSCSLATNNSKTRIYVSCYRPSAVYVYGIDGTLIFIYTHDALDGARGVAVDRDENMYVVGEKSANIHQVSPNGTPLHVFSTNIPKSPEAICFTCSGDKFVLMGDFLLMGDRRLVQIFEMI</sequence>
<dbReference type="Proteomes" id="UP001634394">
    <property type="component" value="Unassembled WGS sequence"/>
</dbReference>
<protein>
    <submittedName>
        <fullName evidence="1">Uncharacterized protein</fullName>
    </submittedName>
</protein>
<gene>
    <name evidence="1" type="ORF">ACJMK2_014035</name>
</gene>
<accession>A0ABD3V0M2</accession>
<comment type="caution">
    <text evidence="1">The sequence shown here is derived from an EMBL/GenBank/DDBJ whole genome shotgun (WGS) entry which is preliminary data.</text>
</comment>
<evidence type="ECO:0000313" key="2">
    <source>
        <dbReference type="Proteomes" id="UP001634394"/>
    </source>
</evidence>
<reference evidence="1 2" key="1">
    <citation type="submission" date="2024-11" db="EMBL/GenBank/DDBJ databases">
        <title>Chromosome-level genome assembly of the freshwater bivalve Anodonta woodiana.</title>
        <authorList>
            <person name="Chen X."/>
        </authorList>
    </citation>
    <scope>NUCLEOTIDE SEQUENCE [LARGE SCALE GENOMIC DNA]</scope>
    <source>
        <strain evidence="1">MN2024</strain>
        <tissue evidence="1">Gills</tissue>
    </source>
</reference>
<name>A0ABD3V0M2_SINWO</name>
<proteinExistence type="predicted"/>
<keyword evidence="2" id="KW-1185">Reference proteome</keyword>
<evidence type="ECO:0000313" key="1">
    <source>
        <dbReference type="EMBL" id="KAL3854786.1"/>
    </source>
</evidence>